<keyword evidence="1" id="KW-0732">Signal</keyword>
<dbReference type="AlphaFoldDB" id="A0A1B6E364"/>
<evidence type="ECO:0000313" key="2">
    <source>
        <dbReference type="EMBL" id="JAS32373.1"/>
    </source>
</evidence>
<organism evidence="2">
    <name type="scientific">Clastoptera arizonana</name>
    <name type="common">Arizona spittle bug</name>
    <dbReference type="NCBI Taxonomy" id="38151"/>
    <lineage>
        <taxon>Eukaryota</taxon>
        <taxon>Metazoa</taxon>
        <taxon>Ecdysozoa</taxon>
        <taxon>Arthropoda</taxon>
        <taxon>Hexapoda</taxon>
        <taxon>Insecta</taxon>
        <taxon>Pterygota</taxon>
        <taxon>Neoptera</taxon>
        <taxon>Paraneoptera</taxon>
        <taxon>Hemiptera</taxon>
        <taxon>Auchenorrhyncha</taxon>
        <taxon>Cercopoidea</taxon>
        <taxon>Clastopteridae</taxon>
        <taxon>Clastoptera</taxon>
    </lineage>
</organism>
<sequence length="120" mass="14009">MANTNLIVIMMLVSAFGKEIVLQKQVRWILARQEFGPKERLDELMGFAKKEAESLGFVKRTLEFSEQDKNNTDYDHLMAALNAYETFKKHDNESLESRTEEMKEVLYKLQHARVLLDLAE</sequence>
<reference evidence="2" key="1">
    <citation type="submission" date="2015-12" db="EMBL/GenBank/DDBJ databases">
        <title>De novo transcriptome assembly of four potential Pierce s Disease insect vectors from Arizona vineyards.</title>
        <authorList>
            <person name="Tassone E.E."/>
        </authorList>
    </citation>
    <scope>NUCLEOTIDE SEQUENCE</scope>
</reference>
<feature type="chain" id="PRO_5008581880" evidence="1">
    <location>
        <begin position="18"/>
        <end position="120"/>
    </location>
</feature>
<proteinExistence type="predicted"/>
<protein>
    <submittedName>
        <fullName evidence="2">Uncharacterized protein</fullName>
    </submittedName>
</protein>
<feature type="non-terminal residue" evidence="2">
    <location>
        <position position="120"/>
    </location>
</feature>
<gene>
    <name evidence="2" type="ORF">g.44167</name>
</gene>
<name>A0A1B6E364_9HEMI</name>
<dbReference type="EMBL" id="GEDC01004925">
    <property type="protein sequence ID" value="JAS32373.1"/>
    <property type="molecule type" value="Transcribed_RNA"/>
</dbReference>
<evidence type="ECO:0000256" key="1">
    <source>
        <dbReference type="SAM" id="SignalP"/>
    </source>
</evidence>
<accession>A0A1B6E364</accession>
<feature type="signal peptide" evidence="1">
    <location>
        <begin position="1"/>
        <end position="17"/>
    </location>
</feature>